<dbReference type="RefSeq" id="WP_024362373.1">
    <property type="nucleotide sequence ID" value="NZ_BJNS01000046.1"/>
</dbReference>
<dbReference type="InterPro" id="IPR013525">
    <property type="entry name" value="ABC2_TM"/>
</dbReference>
<evidence type="ECO:0000256" key="1">
    <source>
        <dbReference type="ARBA" id="ARBA00004141"/>
    </source>
</evidence>
<feature type="transmembrane region" description="Helical" evidence="5">
    <location>
        <begin position="267"/>
        <end position="286"/>
    </location>
</feature>
<dbReference type="EMBL" id="UFSZ01000001">
    <property type="protein sequence ID" value="SUV16443.1"/>
    <property type="molecule type" value="Genomic_DNA"/>
</dbReference>
<reference evidence="7 9" key="1">
    <citation type="submission" date="2017-03" db="EMBL/GenBank/DDBJ databases">
        <title>The whole genome sequencing and assembly of Lysinibacillus sphaericus DSM 28T strain.</title>
        <authorList>
            <person name="Lee Y.-J."/>
            <person name="Yi H."/>
            <person name="Bahn Y.-S."/>
            <person name="Kim J.F."/>
            <person name="Lee D.-W."/>
        </authorList>
    </citation>
    <scope>NUCLEOTIDE SEQUENCE [LARGE SCALE GENOMIC DNA]</scope>
    <source>
        <strain evidence="7 9">DSM 28</strain>
    </source>
</reference>
<keyword evidence="2 5" id="KW-0812">Transmembrane</keyword>
<feature type="transmembrane region" description="Helical" evidence="5">
    <location>
        <begin position="21"/>
        <end position="39"/>
    </location>
</feature>
<evidence type="ECO:0000313" key="8">
    <source>
        <dbReference type="EMBL" id="SUV16443.1"/>
    </source>
</evidence>
<keyword evidence="3 5" id="KW-1133">Transmembrane helix</keyword>
<feature type="transmembrane region" description="Helical" evidence="5">
    <location>
        <begin position="65"/>
        <end position="87"/>
    </location>
</feature>
<evidence type="ECO:0000256" key="2">
    <source>
        <dbReference type="ARBA" id="ARBA00022692"/>
    </source>
</evidence>
<accession>A0A2S0K2V8</accession>
<dbReference type="AlphaFoldDB" id="A0A2S0K2V8"/>
<keyword evidence="5" id="KW-1003">Cell membrane</keyword>
<dbReference type="PANTHER" id="PTHR43229">
    <property type="entry name" value="NODULATION PROTEIN J"/>
    <property type="match status" value="1"/>
</dbReference>
<evidence type="ECO:0000313" key="10">
    <source>
        <dbReference type="Proteomes" id="UP000255295"/>
    </source>
</evidence>
<protein>
    <recommendedName>
        <fullName evidence="5">Transport permease protein</fullName>
    </recommendedName>
</protein>
<feature type="transmembrane region" description="Helical" evidence="5">
    <location>
        <begin position="112"/>
        <end position="135"/>
    </location>
</feature>
<name>A0A2S0K2V8_LYSSH</name>
<proteinExistence type="inferred from homology"/>
<evidence type="ECO:0000256" key="3">
    <source>
        <dbReference type="ARBA" id="ARBA00022989"/>
    </source>
</evidence>
<comment type="similarity">
    <text evidence="5">Belongs to the ABC-2 integral membrane protein family.</text>
</comment>
<evidence type="ECO:0000313" key="9">
    <source>
        <dbReference type="Proteomes" id="UP000238825"/>
    </source>
</evidence>
<organism evidence="7 9">
    <name type="scientific">Lysinibacillus sphaericus</name>
    <name type="common">Bacillus sphaericus</name>
    <dbReference type="NCBI Taxonomy" id="1421"/>
    <lineage>
        <taxon>Bacteria</taxon>
        <taxon>Bacillati</taxon>
        <taxon>Bacillota</taxon>
        <taxon>Bacilli</taxon>
        <taxon>Bacillales</taxon>
        <taxon>Bacillaceae</taxon>
        <taxon>Lysinibacillus</taxon>
    </lineage>
</organism>
<keyword evidence="5" id="KW-0813">Transport</keyword>
<evidence type="ECO:0000256" key="4">
    <source>
        <dbReference type="ARBA" id="ARBA00023136"/>
    </source>
</evidence>
<feature type="domain" description="ABC transmembrane type-2" evidence="6">
    <location>
        <begin position="20"/>
        <end position="289"/>
    </location>
</feature>
<feature type="transmembrane region" description="Helical" evidence="5">
    <location>
        <begin position="147"/>
        <end position="173"/>
    </location>
</feature>
<dbReference type="InterPro" id="IPR051784">
    <property type="entry name" value="Nod_factor_ABC_transporter"/>
</dbReference>
<dbReference type="InterPro" id="IPR047817">
    <property type="entry name" value="ABC2_TM_bact-type"/>
</dbReference>
<dbReference type="EMBL" id="CP019980">
    <property type="protein sequence ID" value="AVK97639.1"/>
    <property type="molecule type" value="Genomic_DNA"/>
</dbReference>
<dbReference type="PANTHER" id="PTHR43229:SF2">
    <property type="entry name" value="NODULATION PROTEIN J"/>
    <property type="match status" value="1"/>
</dbReference>
<reference evidence="8 10" key="2">
    <citation type="submission" date="2018-06" db="EMBL/GenBank/DDBJ databases">
        <authorList>
            <consortium name="Pathogen Informatics"/>
            <person name="Doyle S."/>
        </authorList>
    </citation>
    <scope>NUCLEOTIDE SEQUENCE [LARGE SCALE GENOMIC DNA]</scope>
    <source>
        <strain evidence="8 10">NCTC10338</strain>
    </source>
</reference>
<evidence type="ECO:0000256" key="5">
    <source>
        <dbReference type="RuleBase" id="RU361157"/>
    </source>
</evidence>
<evidence type="ECO:0000259" key="6">
    <source>
        <dbReference type="PROSITE" id="PS51012"/>
    </source>
</evidence>
<sequence length="291" mass="32027">MEAMISLIQRNSKVFRRDKTQVFFSLLSVIIVIVLYAIFLQKMQVDAIEQVTEATPELITMVNEWLVAGLLSMMAVTTTLGAFAIAVRDMESKATADFLTAPISRATIHMSYVLNAFIIGCLFSFVALIGCEIFIVSTGGELLSFSAFINVIGILLLSVFLASVFNMFLVLFVSTQNAFSTLSTIVGTVLGFLCGVYVPVGVLPSFAQQLIMYFPISHTTLLLRNAFMESSIAKVFDGVPTEHVESYKLNYGITYELNGHAVSLTTSYIIILITIVLLALLSIIIFKKKNH</sequence>
<dbReference type="PIRSF" id="PIRSF006648">
    <property type="entry name" value="DrrB"/>
    <property type="match status" value="1"/>
</dbReference>
<dbReference type="GO" id="GO:0043190">
    <property type="term" value="C:ATP-binding cassette (ABC) transporter complex"/>
    <property type="evidence" value="ECO:0007669"/>
    <property type="project" value="InterPro"/>
</dbReference>
<dbReference type="PROSITE" id="PS51012">
    <property type="entry name" value="ABC_TM2"/>
    <property type="match status" value="1"/>
</dbReference>
<dbReference type="Proteomes" id="UP000255295">
    <property type="component" value="Unassembled WGS sequence"/>
</dbReference>
<dbReference type="Pfam" id="PF01061">
    <property type="entry name" value="ABC2_membrane"/>
    <property type="match status" value="1"/>
</dbReference>
<dbReference type="Proteomes" id="UP000238825">
    <property type="component" value="Chromosome"/>
</dbReference>
<evidence type="ECO:0000313" key="7">
    <source>
        <dbReference type="EMBL" id="AVK97639.1"/>
    </source>
</evidence>
<dbReference type="GeneID" id="48277670"/>
<dbReference type="InterPro" id="IPR000412">
    <property type="entry name" value="ABC_2_transport"/>
</dbReference>
<dbReference type="GO" id="GO:0140359">
    <property type="term" value="F:ABC-type transporter activity"/>
    <property type="evidence" value="ECO:0007669"/>
    <property type="project" value="InterPro"/>
</dbReference>
<gene>
    <name evidence="8" type="primary">yfiN_1</name>
    <name evidence="7" type="ORF">LS41612_15825</name>
    <name evidence="8" type="ORF">NCTC10338_01522</name>
</gene>
<feature type="transmembrane region" description="Helical" evidence="5">
    <location>
        <begin position="185"/>
        <end position="207"/>
    </location>
</feature>
<comment type="subcellular location">
    <subcellularLocation>
        <location evidence="5">Cell membrane</location>
        <topology evidence="5">Multi-pass membrane protein</topology>
    </subcellularLocation>
    <subcellularLocation>
        <location evidence="1">Membrane</location>
        <topology evidence="1">Multi-pass membrane protein</topology>
    </subcellularLocation>
</comment>
<keyword evidence="4 5" id="KW-0472">Membrane</keyword>